<keyword evidence="10" id="KW-1185">Reference proteome</keyword>
<reference evidence="9 10" key="1">
    <citation type="submission" date="2010-08" db="EMBL/GenBank/DDBJ databases">
        <authorList>
            <consortium name="US DOE Joint Genome Institute (JGI-PGF)"/>
            <person name="Lucas S."/>
            <person name="Copeland A."/>
            <person name="Lapidus A."/>
            <person name="Cheng J.-F."/>
            <person name="Bruce D."/>
            <person name="Goodwin L."/>
            <person name="Pitluck S."/>
            <person name="Land M.L."/>
            <person name="Hauser L."/>
            <person name="Chang Y.-J."/>
            <person name="Anderson I.J."/>
            <person name="Johnson E."/>
            <person name="Mulhopadhyay B."/>
            <person name="Kyrpides N."/>
            <person name="Woyke T.J."/>
        </authorList>
    </citation>
    <scope>NUCLEOTIDE SEQUENCE [LARGE SCALE GENOMIC DNA]</scope>
    <source>
        <strain evidence="9 10">6</strain>
    </source>
</reference>
<dbReference type="UniPathway" id="UPA00286"/>
<dbReference type="InterPro" id="IPR031811">
    <property type="entry name" value="ALGX/ALGJ_SGNH-like"/>
</dbReference>
<evidence type="ECO:0000256" key="2">
    <source>
        <dbReference type="ARBA" id="ARBA00005182"/>
    </source>
</evidence>
<accession>I5AUP5</accession>
<feature type="domain" description="AlgX/AlgJ SGNH hydrolase-like" evidence="8">
    <location>
        <begin position="182"/>
        <end position="408"/>
    </location>
</feature>
<reference evidence="9 10" key="2">
    <citation type="submission" date="2012-02" db="EMBL/GenBank/DDBJ databases">
        <title>Improved High-Quality Draft sequence of Eubacterium cellulosolvens 6.</title>
        <authorList>
            <consortium name="US DOE Joint Genome Institute"/>
            <person name="Lucas S."/>
            <person name="Han J."/>
            <person name="Lapidus A."/>
            <person name="Cheng J.-F."/>
            <person name="Goodwin L."/>
            <person name="Pitluck S."/>
            <person name="Peters L."/>
            <person name="Mikhailova N."/>
            <person name="Gu W."/>
            <person name="Detter J.C."/>
            <person name="Han C."/>
            <person name="Tapia R."/>
            <person name="Land M."/>
            <person name="Hauser L."/>
            <person name="Kyrpides N."/>
            <person name="Ivanova N."/>
            <person name="Pagani I."/>
            <person name="Johnson E."/>
            <person name="Mukhopadhyay B."/>
            <person name="Anderson I."/>
            <person name="Woyke T."/>
        </authorList>
    </citation>
    <scope>NUCLEOTIDE SEQUENCE [LARGE SCALE GENOMIC DNA]</scope>
    <source>
        <strain evidence="9 10">6</strain>
    </source>
</reference>
<dbReference type="GO" id="GO:0042121">
    <property type="term" value="P:alginic acid biosynthetic process"/>
    <property type="evidence" value="ECO:0007669"/>
    <property type="project" value="UniProtKB-UniPathway"/>
</dbReference>
<evidence type="ECO:0000256" key="5">
    <source>
        <dbReference type="ARBA" id="ARBA00022764"/>
    </source>
</evidence>
<dbReference type="STRING" id="633697.EubceDRAFT1_1741"/>
<dbReference type="GO" id="GO:0016740">
    <property type="term" value="F:transferase activity"/>
    <property type="evidence" value="ECO:0007669"/>
    <property type="project" value="UniProtKB-KW"/>
</dbReference>
<evidence type="ECO:0000256" key="1">
    <source>
        <dbReference type="ARBA" id="ARBA00004418"/>
    </source>
</evidence>
<organism evidence="9 10">
    <name type="scientific">Eubacterium cellulosolvens (strain ATCC 43171 / JCM 9499 / 6)</name>
    <name type="common">Cillobacterium cellulosolvens</name>
    <dbReference type="NCBI Taxonomy" id="633697"/>
    <lineage>
        <taxon>Bacteria</taxon>
        <taxon>Bacillati</taxon>
        <taxon>Bacillota</taxon>
        <taxon>Clostridia</taxon>
        <taxon>Eubacteriales</taxon>
        <taxon>Eubacteriaceae</taxon>
        <taxon>Eubacterium</taxon>
    </lineage>
</organism>
<dbReference type="OrthoDB" id="175771at2"/>
<protein>
    <recommendedName>
        <fullName evidence="8">AlgX/AlgJ SGNH hydrolase-like domain-containing protein</fullName>
    </recommendedName>
</protein>
<name>I5AUP5_EUBC6</name>
<dbReference type="Proteomes" id="UP000005753">
    <property type="component" value="Chromosome"/>
</dbReference>
<feature type="compositionally biased region" description="Basic and acidic residues" evidence="7">
    <location>
        <begin position="100"/>
        <end position="116"/>
    </location>
</feature>
<dbReference type="eggNOG" id="COG0457">
    <property type="taxonomic scope" value="Bacteria"/>
</dbReference>
<comment type="pathway">
    <text evidence="2">Glycan biosynthesis; alginate biosynthesis.</text>
</comment>
<gene>
    <name evidence="9" type="ORF">EubceDRAFT1_1741</name>
</gene>
<dbReference type="EMBL" id="CM001487">
    <property type="protein sequence ID" value="EIM57518.1"/>
    <property type="molecule type" value="Genomic_DNA"/>
</dbReference>
<keyword evidence="3" id="KW-0808">Transferase</keyword>
<evidence type="ECO:0000313" key="9">
    <source>
        <dbReference type="EMBL" id="EIM57518.1"/>
    </source>
</evidence>
<evidence type="ECO:0000313" key="10">
    <source>
        <dbReference type="Proteomes" id="UP000005753"/>
    </source>
</evidence>
<dbReference type="AlphaFoldDB" id="I5AUP5"/>
<dbReference type="GO" id="GO:0042597">
    <property type="term" value="C:periplasmic space"/>
    <property type="evidence" value="ECO:0007669"/>
    <property type="project" value="UniProtKB-SubCell"/>
</dbReference>
<keyword evidence="5" id="KW-0574">Periplasm</keyword>
<dbReference type="HOGENOM" id="CLU_591532_0_0_9"/>
<evidence type="ECO:0000259" key="8">
    <source>
        <dbReference type="Pfam" id="PF16822"/>
    </source>
</evidence>
<feature type="compositionally biased region" description="Polar residues" evidence="7">
    <location>
        <begin position="118"/>
        <end position="129"/>
    </location>
</feature>
<comment type="subcellular location">
    <subcellularLocation>
        <location evidence="1">Periplasm</location>
    </subcellularLocation>
</comment>
<evidence type="ECO:0000256" key="6">
    <source>
        <dbReference type="ARBA" id="ARBA00022841"/>
    </source>
</evidence>
<keyword evidence="6" id="KW-0016">Alginate biosynthesis</keyword>
<evidence type="ECO:0000256" key="3">
    <source>
        <dbReference type="ARBA" id="ARBA00022679"/>
    </source>
</evidence>
<feature type="region of interest" description="Disordered" evidence="7">
    <location>
        <begin position="54"/>
        <end position="129"/>
    </location>
</feature>
<evidence type="ECO:0000256" key="7">
    <source>
        <dbReference type="SAM" id="MobiDB-lite"/>
    </source>
</evidence>
<dbReference type="Pfam" id="PF16822">
    <property type="entry name" value="ALGX"/>
    <property type="match status" value="1"/>
</dbReference>
<sequence>MKKKFRLKMKWHAAVITGLVLLLSVASWGQFKDGMTYYLAQHFAIQTDAATRSSGESAPAHAVSSSDTKEQPASTGQEAADTVPGDKTADPAQRSNTADIKSDNKTADSPTADKADSPQPSTQTGTAANQAQNSLLASTCHSMDRAVLRVGSWWSVYANYYLSRFDALTTYYGVGEISSSQVLAGSDNWLFYKTKSDGNPIADFEGTNSFTKQETDHIASLALSAQEEAQKRGMKFAILVAPNKESIYWENMPKNYRHAEISRTDRLVENLSKKGVSIISPKKEMLAEHKNSQLYYRYDSHWNQLGGYIGVRDILSTWNISMPSLADRKVQAGKLRDQPYPCVRDDLAGLAGLESVFTDEKEYHIDGCPVIDWEAYNREQYRGEISHMSNPEAPNKKSVFLVGDSYRSAMLPALSEQFTDVYVIHRDVYRTGMIDEVHPDYVIAEYVERYSDRMPLLAELFG</sequence>
<proteinExistence type="predicted"/>
<keyword evidence="4" id="KW-0732">Signal</keyword>
<evidence type="ECO:0000256" key="4">
    <source>
        <dbReference type="ARBA" id="ARBA00022729"/>
    </source>
</evidence>
<feature type="compositionally biased region" description="Polar residues" evidence="7">
    <location>
        <begin position="63"/>
        <end position="77"/>
    </location>
</feature>